<dbReference type="OrthoDB" id="1928173at2"/>
<name>A0A377FQD0_9BACL</name>
<organism evidence="2 3">
    <name type="scientific">Exiguobacterium aurantiacum</name>
    <dbReference type="NCBI Taxonomy" id="33987"/>
    <lineage>
        <taxon>Bacteria</taxon>
        <taxon>Bacillati</taxon>
        <taxon>Bacillota</taxon>
        <taxon>Bacilli</taxon>
        <taxon>Bacillales</taxon>
        <taxon>Bacillales Family XII. Incertae Sedis</taxon>
        <taxon>Exiguobacterium</taxon>
    </lineage>
</organism>
<dbReference type="InterPro" id="IPR021359">
    <property type="entry name" value="DUF2812"/>
</dbReference>
<feature type="transmembrane region" description="Helical" evidence="1">
    <location>
        <begin position="139"/>
        <end position="166"/>
    </location>
</feature>
<reference evidence="2 3" key="1">
    <citation type="submission" date="2018-06" db="EMBL/GenBank/DDBJ databases">
        <authorList>
            <consortium name="Pathogen Informatics"/>
            <person name="Doyle S."/>
        </authorList>
    </citation>
    <scope>NUCLEOTIDE SEQUENCE [LARGE SCALE GENOMIC DNA]</scope>
    <source>
        <strain evidence="2 3">NCTC13163</strain>
    </source>
</reference>
<evidence type="ECO:0000256" key="1">
    <source>
        <dbReference type="SAM" id="Phobius"/>
    </source>
</evidence>
<feature type="transmembrane region" description="Helical" evidence="1">
    <location>
        <begin position="116"/>
        <end position="133"/>
    </location>
</feature>
<evidence type="ECO:0000313" key="3">
    <source>
        <dbReference type="Proteomes" id="UP000254060"/>
    </source>
</evidence>
<dbReference type="STRING" id="1397694.GCA_000702585_00901"/>
<evidence type="ECO:0000313" key="2">
    <source>
        <dbReference type="EMBL" id="STO07039.1"/>
    </source>
</evidence>
<dbReference type="Proteomes" id="UP000254060">
    <property type="component" value="Unassembled WGS sequence"/>
</dbReference>
<protein>
    <submittedName>
        <fullName evidence="2">Protein of uncharacterized function (DUF2812)</fullName>
    </submittedName>
</protein>
<gene>
    <name evidence="2" type="ORF">NCTC13163_00384</name>
</gene>
<dbReference type="AlphaFoldDB" id="A0A377FQD0"/>
<keyword evidence="1" id="KW-0812">Transmembrane</keyword>
<sequence length="175" mass="20377">MKRKYMSSWGLAFAEEREMRKLEQMAARGWHLEKFAPLGYSLVEGEPVDVQYSLDYRTRPDEEYFEMFAASGWEHVTSTGDEIHIFKGRPDARPIYSDRETMIAKYASEERQMGRTALTFLVVWIGLLLLMQLDWSSVMATALFVVYLIITIGLIFTGLPYLGFLVKRKRMEHDS</sequence>
<dbReference type="EMBL" id="UGGP01000001">
    <property type="protein sequence ID" value="STO07039.1"/>
    <property type="molecule type" value="Genomic_DNA"/>
</dbReference>
<accession>A0A377FQD0</accession>
<dbReference type="Pfam" id="PF11193">
    <property type="entry name" value="DUF2812"/>
    <property type="match status" value="1"/>
</dbReference>
<proteinExistence type="predicted"/>
<keyword evidence="1" id="KW-0472">Membrane</keyword>
<dbReference type="RefSeq" id="WP_029334197.1">
    <property type="nucleotide sequence ID" value="NZ_UGGP01000001.1"/>
</dbReference>
<keyword evidence="1" id="KW-1133">Transmembrane helix</keyword>